<organism evidence="1 2">
    <name type="scientific">Rhodopirellula islandica</name>
    <dbReference type="NCBI Taxonomy" id="595434"/>
    <lineage>
        <taxon>Bacteria</taxon>
        <taxon>Pseudomonadati</taxon>
        <taxon>Planctomycetota</taxon>
        <taxon>Planctomycetia</taxon>
        <taxon>Pirellulales</taxon>
        <taxon>Pirellulaceae</taxon>
        <taxon>Rhodopirellula</taxon>
    </lineage>
</organism>
<evidence type="ECO:0000313" key="2">
    <source>
        <dbReference type="Proteomes" id="UP000036367"/>
    </source>
</evidence>
<dbReference type="EMBL" id="LECT01000023">
    <property type="protein sequence ID" value="KLU05078.1"/>
    <property type="molecule type" value="Genomic_DNA"/>
</dbReference>
<accession>A0A0J1BES2</accession>
<gene>
    <name evidence="1" type="ORF">RISK_002840</name>
</gene>
<dbReference type="AlphaFoldDB" id="A0A0J1BES2"/>
<dbReference type="PATRIC" id="fig|595434.4.peg.2709"/>
<evidence type="ECO:0000313" key="1">
    <source>
        <dbReference type="EMBL" id="KLU05078.1"/>
    </source>
</evidence>
<name>A0A0J1BES2_RHOIS</name>
<keyword evidence="2" id="KW-1185">Reference proteome</keyword>
<reference evidence="1" key="1">
    <citation type="submission" date="2015-05" db="EMBL/GenBank/DDBJ databases">
        <title>Permanent draft genome of Rhodopirellula islandicus K833.</title>
        <authorList>
            <person name="Kizina J."/>
            <person name="Richter M."/>
            <person name="Glockner F.O."/>
            <person name="Harder J."/>
        </authorList>
    </citation>
    <scope>NUCLEOTIDE SEQUENCE [LARGE SCALE GENOMIC DNA]</scope>
    <source>
        <strain evidence="1">K833</strain>
    </source>
</reference>
<comment type="caution">
    <text evidence="1">The sequence shown here is derived from an EMBL/GenBank/DDBJ whole genome shotgun (WGS) entry which is preliminary data.</text>
</comment>
<proteinExistence type="predicted"/>
<protein>
    <submittedName>
        <fullName evidence="1">Uncharacterized protein</fullName>
    </submittedName>
</protein>
<sequence length="123" mass="13809">MFWNATFWRQDASMNRIRGLPRHVLFCSSLLTIAEKHVVRIDHERGNFGSCFAFRVSNRPISTYRLRLSPLKEGTRHGDLEYDAAARSTLDHAFVLRAIGEITGELAVDEQHAVKGTVGIGLG</sequence>
<dbReference type="Proteomes" id="UP000036367">
    <property type="component" value="Unassembled WGS sequence"/>
</dbReference>